<dbReference type="SUPFAM" id="SSF101690">
    <property type="entry name" value="PAZ domain"/>
    <property type="match status" value="1"/>
</dbReference>
<dbReference type="Pfam" id="PF02170">
    <property type="entry name" value="PAZ"/>
    <property type="match status" value="1"/>
</dbReference>
<dbReference type="GeneID" id="115969627"/>
<sequence length="247" mass="28510">MLKNFMIKTAHQSIEYKIIGLSDSRCKDQLFDMRVKNGDGANKGHSVAISVYDYFLQHYNIQLQYSAYMPCVDVGKPERPKYLPLELCTLIPDQCYTKALSLMQRASLAKKSRPNPQARVRTLIDAVGNQKDDPVLAEFHISIEKQLTQVEGRILETPKLKVGNNEDCIPCNGRWNFNSKKLYEPTRIERWVVVNFLTPRETFLFSQELINCGRDMGIVVYTTRLFLSTYIYQPFSYLMISLINAAY</sequence>
<reference evidence="2" key="2">
    <citation type="submission" date="2021-01" db="UniProtKB">
        <authorList>
            <consortium name="EnsemblPlants"/>
        </authorList>
    </citation>
    <scope>IDENTIFICATION</scope>
</reference>
<accession>A0A7N2MXM7</accession>
<dbReference type="InterPro" id="IPR003100">
    <property type="entry name" value="PAZ_dom"/>
</dbReference>
<dbReference type="OMA" id="CTITIER"/>
<feature type="domain" description="PAZ" evidence="1">
    <location>
        <begin position="1"/>
        <end position="92"/>
    </location>
</feature>
<dbReference type="Pfam" id="PF16488">
    <property type="entry name" value="ArgoL2"/>
    <property type="match status" value="1"/>
</dbReference>
<dbReference type="AlphaFoldDB" id="A0A7N2MXM7"/>
<evidence type="ECO:0000313" key="3">
    <source>
        <dbReference type="Proteomes" id="UP000594261"/>
    </source>
</evidence>
<reference evidence="2 3" key="1">
    <citation type="journal article" date="2016" name="G3 (Bethesda)">
        <title>First Draft Assembly and Annotation of the Genome of a California Endemic Oak Quercus lobata Nee (Fagaceae).</title>
        <authorList>
            <person name="Sork V.L."/>
            <person name="Fitz-Gibbon S.T."/>
            <person name="Puiu D."/>
            <person name="Crepeau M."/>
            <person name="Gugger P.F."/>
            <person name="Sherman R."/>
            <person name="Stevens K."/>
            <person name="Langley C.H."/>
            <person name="Pellegrini M."/>
            <person name="Salzberg S.L."/>
        </authorList>
    </citation>
    <scope>NUCLEOTIDE SEQUENCE [LARGE SCALE GENOMIC DNA]</scope>
    <source>
        <strain evidence="2 3">cv. SW786</strain>
    </source>
</reference>
<dbReference type="InterPro" id="IPR032472">
    <property type="entry name" value="ArgoL2"/>
</dbReference>
<dbReference type="InterPro" id="IPR036085">
    <property type="entry name" value="PAZ_dom_sf"/>
</dbReference>
<dbReference type="Gramene" id="QL11p028864:mrna">
    <property type="protein sequence ID" value="QL11p028864:mrna"/>
    <property type="gene ID" value="QL11p028864"/>
</dbReference>
<dbReference type="InParanoid" id="A0A7N2MXM7"/>
<dbReference type="RefSeq" id="XP_030945182.1">
    <property type="nucleotide sequence ID" value="XM_031089322.1"/>
</dbReference>
<organism evidence="2 3">
    <name type="scientific">Quercus lobata</name>
    <name type="common">Valley oak</name>
    <dbReference type="NCBI Taxonomy" id="97700"/>
    <lineage>
        <taxon>Eukaryota</taxon>
        <taxon>Viridiplantae</taxon>
        <taxon>Streptophyta</taxon>
        <taxon>Embryophyta</taxon>
        <taxon>Tracheophyta</taxon>
        <taxon>Spermatophyta</taxon>
        <taxon>Magnoliopsida</taxon>
        <taxon>eudicotyledons</taxon>
        <taxon>Gunneridae</taxon>
        <taxon>Pentapetalae</taxon>
        <taxon>rosids</taxon>
        <taxon>fabids</taxon>
        <taxon>Fagales</taxon>
        <taxon>Fagaceae</taxon>
        <taxon>Quercus</taxon>
    </lineage>
</organism>
<dbReference type="Proteomes" id="UP000594261">
    <property type="component" value="Chromosome 11"/>
</dbReference>
<dbReference type="CDD" id="cd02846">
    <property type="entry name" value="PAZ_argonaute_like"/>
    <property type="match status" value="1"/>
</dbReference>
<dbReference type="EMBL" id="LRBV02000011">
    <property type="status" value="NOT_ANNOTATED_CDS"/>
    <property type="molecule type" value="Genomic_DNA"/>
</dbReference>
<dbReference type="EnsemblPlants" id="QL11p028864:mrna">
    <property type="protein sequence ID" value="QL11p028864:mrna"/>
    <property type="gene ID" value="QL11p028864"/>
</dbReference>
<keyword evidence="3" id="KW-1185">Reference proteome</keyword>
<protein>
    <recommendedName>
        <fullName evidence="1">PAZ domain-containing protein</fullName>
    </recommendedName>
</protein>
<dbReference type="GO" id="GO:0003723">
    <property type="term" value="F:RNA binding"/>
    <property type="evidence" value="ECO:0007669"/>
    <property type="project" value="InterPro"/>
</dbReference>
<name>A0A7N2MXM7_QUELO</name>
<dbReference type="Gene3D" id="2.170.260.10">
    <property type="entry name" value="paz domain"/>
    <property type="match status" value="1"/>
</dbReference>
<dbReference type="PROSITE" id="PS50821">
    <property type="entry name" value="PAZ"/>
    <property type="match status" value="1"/>
</dbReference>
<dbReference type="Gene3D" id="3.40.50.2300">
    <property type="match status" value="1"/>
</dbReference>
<gene>
    <name evidence="2" type="primary">LOC115969627</name>
</gene>
<dbReference type="PANTHER" id="PTHR22891">
    <property type="entry name" value="EUKARYOTIC TRANSLATION INITIATION FACTOR 2C"/>
    <property type="match status" value="1"/>
</dbReference>
<evidence type="ECO:0000259" key="1">
    <source>
        <dbReference type="PROSITE" id="PS50821"/>
    </source>
</evidence>
<proteinExistence type="predicted"/>
<evidence type="ECO:0000313" key="2">
    <source>
        <dbReference type="EnsemblPlants" id="QL11p028864:mrna"/>
    </source>
</evidence>